<dbReference type="Pfam" id="PF02311">
    <property type="entry name" value="AraC_binding"/>
    <property type="match status" value="1"/>
</dbReference>
<feature type="domain" description="HTH araC/xylS-type" evidence="4">
    <location>
        <begin position="177"/>
        <end position="253"/>
    </location>
</feature>
<dbReference type="InterPro" id="IPR018060">
    <property type="entry name" value="HTH_AraC"/>
</dbReference>
<dbReference type="STRING" id="59750.AWC31_02190"/>
<keyword evidence="1" id="KW-0805">Transcription regulation</keyword>
<evidence type="ECO:0000256" key="2">
    <source>
        <dbReference type="ARBA" id="ARBA00023125"/>
    </source>
</evidence>
<dbReference type="SMART" id="SM00342">
    <property type="entry name" value="HTH_ARAC"/>
    <property type="match status" value="1"/>
</dbReference>
<keyword evidence="2" id="KW-0238">DNA-binding</keyword>
<evidence type="ECO:0000259" key="4">
    <source>
        <dbReference type="PROSITE" id="PS01124"/>
    </source>
</evidence>
<dbReference type="Gene3D" id="2.60.120.10">
    <property type="entry name" value="Jelly Rolls"/>
    <property type="match status" value="1"/>
</dbReference>
<dbReference type="InterPro" id="IPR011051">
    <property type="entry name" value="RmlC_Cupin_sf"/>
</dbReference>
<gene>
    <name evidence="5" type="ORF">AFM11_33560</name>
</gene>
<dbReference type="SUPFAM" id="SSF51182">
    <property type="entry name" value="RmlC-like cupins"/>
    <property type="match status" value="1"/>
</dbReference>
<proteinExistence type="predicted"/>
<dbReference type="InterPro" id="IPR003313">
    <property type="entry name" value="AraC-bd"/>
</dbReference>
<dbReference type="AlphaFoldDB" id="A0A132PCE9"/>
<name>A0A132PCE9_9MYCO</name>
<comment type="caution">
    <text evidence="5">The sequence shown here is derived from an EMBL/GenBank/DDBJ whole genome shotgun (WGS) entry which is preliminary data.</text>
</comment>
<dbReference type="CDD" id="cd06124">
    <property type="entry name" value="cupin_NimR-like_N"/>
    <property type="match status" value="1"/>
</dbReference>
<dbReference type="InterPro" id="IPR009057">
    <property type="entry name" value="Homeodomain-like_sf"/>
</dbReference>
<dbReference type="PATRIC" id="fig|59750.3.peg.5045"/>
<keyword evidence="3" id="KW-0804">Transcription</keyword>
<evidence type="ECO:0000256" key="1">
    <source>
        <dbReference type="ARBA" id="ARBA00023015"/>
    </source>
</evidence>
<dbReference type="PROSITE" id="PS01124">
    <property type="entry name" value="HTH_ARAC_FAMILY_2"/>
    <property type="match status" value="1"/>
</dbReference>
<dbReference type="Proteomes" id="UP000070612">
    <property type="component" value="Unassembled WGS sequence"/>
</dbReference>
<dbReference type="SUPFAM" id="SSF46689">
    <property type="entry name" value="Homeodomain-like"/>
    <property type="match status" value="1"/>
</dbReference>
<dbReference type="PANTHER" id="PTHR11019:SF159">
    <property type="entry name" value="TRANSCRIPTIONAL REGULATOR-RELATED"/>
    <property type="match status" value="1"/>
</dbReference>
<dbReference type="GO" id="GO:0043565">
    <property type="term" value="F:sequence-specific DNA binding"/>
    <property type="evidence" value="ECO:0007669"/>
    <property type="project" value="InterPro"/>
</dbReference>
<reference evidence="5 6" key="1">
    <citation type="submission" date="2015-07" db="EMBL/GenBank/DDBJ databases">
        <title>A draft genome sequence of Mycobacterium wolinskyi.</title>
        <authorList>
            <person name="de Man T.J."/>
            <person name="Perry K.A."/>
            <person name="Coulliette A.D."/>
            <person name="Jensen B."/>
            <person name="Toney N.C."/>
            <person name="Limbago B.M."/>
            <person name="Noble-Wang J."/>
        </authorList>
    </citation>
    <scope>NUCLEOTIDE SEQUENCE [LARGE SCALE GENOMIC DNA]</scope>
    <source>
        <strain evidence="5 6">CDC_01</strain>
    </source>
</reference>
<dbReference type="GO" id="GO:0003700">
    <property type="term" value="F:DNA-binding transcription factor activity"/>
    <property type="evidence" value="ECO:0007669"/>
    <property type="project" value="InterPro"/>
</dbReference>
<sequence>MRNVTADDYDAADRAVLPVGTDYPDGFVLDWHSHRRAQFLYSATGVMVVETRDGTWTVPTDLAVLIPPGVRHLMRTQDVSTRSLYIEPTAVPWWPSRCTVVQVTPLLRELLLVAVDFDVDYDPAGREGAVTSLLLHEIAALAPLALHVALPAAPDLALLCREYLGSPDVRIGNAQWAARLNLSERAFNRRFRAETGTSPAIWRRRARLLAAVPMLRSASVTDVAGRLGYATPAAFTAAFTSEFGLPPSRMSRRGQLG</sequence>
<keyword evidence="6" id="KW-1185">Reference proteome</keyword>
<dbReference type="Gene3D" id="1.10.10.60">
    <property type="entry name" value="Homeodomain-like"/>
    <property type="match status" value="1"/>
</dbReference>
<accession>A0A132PCE9</accession>
<dbReference type="PANTHER" id="PTHR11019">
    <property type="entry name" value="HTH-TYPE TRANSCRIPTIONAL REGULATOR NIMR"/>
    <property type="match status" value="1"/>
</dbReference>
<protein>
    <submittedName>
        <fullName evidence="5">AraC family transcriptional regulator</fullName>
    </submittedName>
</protein>
<evidence type="ECO:0000313" key="6">
    <source>
        <dbReference type="Proteomes" id="UP000070612"/>
    </source>
</evidence>
<evidence type="ECO:0000256" key="3">
    <source>
        <dbReference type="ARBA" id="ARBA00023163"/>
    </source>
</evidence>
<organism evidence="5 6">
    <name type="scientific">Mycolicibacterium wolinskyi</name>
    <dbReference type="NCBI Taxonomy" id="59750"/>
    <lineage>
        <taxon>Bacteria</taxon>
        <taxon>Bacillati</taxon>
        <taxon>Actinomycetota</taxon>
        <taxon>Actinomycetes</taxon>
        <taxon>Mycobacteriales</taxon>
        <taxon>Mycobacteriaceae</taxon>
        <taxon>Mycolicibacterium</taxon>
    </lineage>
</organism>
<dbReference type="RefSeq" id="WP_067858761.1">
    <property type="nucleotide sequence ID" value="NZ_LGTW01000034.1"/>
</dbReference>
<dbReference type="EMBL" id="LGTW01000034">
    <property type="protein sequence ID" value="KWX19907.1"/>
    <property type="molecule type" value="Genomic_DNA"/>
</dbReference>
<dbReference type="Pfam" id="PF12833">
    <property type="entry name" value="HTH_18"/>
    <property type="match status" value="1"/>
</dbReference>
<evidence type="ECO:0000313" key="5">
    <source>
        <dbReference type="EMBL" id="KWX19907.1"/>
    </source>
</evidence>
<dbReference type="InterPro" id="IPR014710">
    <property type="entry name" value="RmlC-like_jellyroll"/>
</dbReference>